<name>A0A177C0A9_9PLEO</name>
<proteinExistence type="predicted"/>
<dbReference type="GeneID" id="28769255"/>
<feature type="region of interest" description="Disordered" evidence="1">
    <location>
        <begin position="34"/>
        <end position="53"/>
    </location>
</feature>
<evidence type="ECO:0000313" key="3">
    <source>
        <dbReference type="Proteomes" id="UP000077069"/>
    </source>
</evidence>
<evidence type="ECO:0000313" key="2">
    <source>
        <dbReference type="EMBL" id="OAG00282.1"/>
    </source>
</evidence>
<dbReference type="EMBL" id="KV441559">
    <property type="protein sequence ID" value="OAG00282.1"/>
    <property type="molecule type" value="Genomic_DNA"/>
</dbReference>
<dbReference type="AlphaFoldDB" id="A0A177C0A9"/>
<dbReference type="RefSeq" id="XP_018030647.1">
    <property type="nucleotide sequence ID" value="XM_018185769.1"/>
</dbReference>
<evidence type="ECO:0000256" key="1">
    <source>
        <dbReference type="SAM" id="MobiDB-lite"/>
    </source>
</evidence>
<keyword evidence="3" id="KW-1185">Reference proteome</keyword>
<gene>
    <name evidence="2" type="ORF">CC84DRAFT_294100</name>
</gene>
<reference evidence="2 3" key="1">
    <citation type="submission" date="2016-05" db="EMBL/GenBank/DDBJ databases">
        <title>Comparative analysis of secretome profiles of manganese(II)-oxidizing ascomycete fungi.</title>
        <authorList>
            <consortium name="DOE Joint Genome Institute"/>
            <person name="Zeiner C.A."/>
            <person name="Purvine S.O."/>
            <person name="Zink E.M."/>
            <person name="Wu S."/>
            <person name="Pasa-Tolic L."/>
            <person name="Chaput D.L."/>
            <person name="Haridas S."/>
            <person name="Grigoriev I.V."/>
            <person name="Santelli C.M."/>
            <person name="Hansel C.M."/>
        </authorList>
    </citation>
    <scope>NUCLEOTIDE SEQUENCE [LARGE SCALE GENOMIC DNA]</scope>
    <source>
        <strain evidence="2 3">AP3s5-JAC2a</strain>
    </source>
</reference>
<accession>A0A177C0A9</accession>
<sequence>MPMTSVAFTLACRNQPCAGDAGLDCAIDPEHAGSHKRRLARRGGRAKAHRRHQRRCGTFHRRVQPAAGRSWAEWERLANLANCGLWAKTCDSAREATPPAARWSLASTTQTSEMICISFAKETAQDWVECGTTARPRRTPPCHHDVDCSERGHDAVMAGRLEVEAASLLSAAATSWRSRRVIGVVGSAKACAGAVGKASPGACARSHGWVCSCAWPPEVQRRPSTCWRWWGVGGGCGWEASACGKRLRHKHQQAGGGTC</sequence>
<organism evidence="2 3">
    <name type="scientific">Paraphaeosphaeria sporulosa</name>
    <dbReference type="NCBI Taxonomy" id="1460663"/>
    <lineage>
        <taxon>Eukaryota</taxon>
        <taxon>Fungi</taxon>
        <taxon>Dikarya</taxon>
        <taxon>Ascomycota</taxon>
        <taxon>Pezizomycotina</taxon>
        <taxon>Dothideomycetes</taxon>
        <taxon>Pleosporomycetidae</taxon>
        <taxon>Pleosporales</taxon>
        <taxon>Massarineae</taxon>
        <taxon>Didymosphaeriaceae</taxon>
        <taxon>Paraphaeosphaeria</taxon>
    </lineage>
</organism>
<dbReference type="Proteomes" id="UP000077069">
    <property type="component" value="Unassembled WGS sequence"/>
</dbReference>
<dbReference type="InParanoid" id="A0A177C0A9"/>
<protein>
    <submittedName>
        <fullName evidence="2">Uncharacterized protein</fullName>
    </submittedName>
</protein>